<sequence length="71" mass="8296">LKDFQKIVGYLNWALNVYWLLQPGLMAVYAKTTGKLLQRMPIWVNKDVERELAWVVNHLLTSDGVYFLKSV</sequence>
<dbReference type="EMBL" id="KN828865">
    <property type="protein sequence ID" value="KIK74434.1"/>
    <property type="molecule type" value="Genomic_DNA"/>
</dbReference>
<keyword evidence="1" id="KW-1133">Transmembrane helix</keyword>
<evidence type="ECO:0000313" key="3">
    <source>
        <dbReference type="Proteomes" id="UP000054538"/>
    </source>
</evidence>
<dbReference type="InParanoid" id="A0A0D0D3F0"/>
<accession>A0A0D0D3F0</accession>
<evidence type="ECO:0000313" key="2">
    <source>
        <dbReference type="EMBL" id="KIK74434.1"/>
    </source>
</evidence>
<proteinExistence type="predicted"/>
<gene>
    <name evidence="2" type="ORF">PAXRUDRAFT_74394</name>
</gene>
<protein>
    <submittedName>
        <fullName evidence="2">Uncharacterized protein</fullName>
    </submittedName>
</protein>
<dbReference type="Proteomes" id="UP000054538">
    <property type="component" value="Unassembled WGS sequence"/>
</dbReference>
<dbReference type="HOGENOM" id="CLU_188061_0_0_1"/>
<reference evidence="2 3" key="1">
    <citation type="submission" date="2014-04" db="EMBL/GenBank/DDBJ databases">
        <authorList>
            <consortium name="DOE Joint Genome Institute"/>
            <person name="Kuo A."/>
            <person name="Kohler A."/>
            <person name="Jargeat P."/>
            <person name="Nagy L.G."/>
            <person name="Floudas D."/>
            <person name="Copeland A."/>
            <person name="Barry K.W."/>
            <person name="Cichocki N."/>
            <person name="Veneault-Fourrey C."/>
            <person name="LaButti K."/>
            <person name="Lindquist E.A."/>
            <person name="Lipzen A."/>
            <person name="Lundell T."/>
            <person name="Morin E."/>
            <person name="Murat C."/>
            <person name="Sun H."/>
            <person name="Tunlid A."/>
            <person name="Henrissat B."/>
            <person name="Grigoriev I.V."/>
            <person name="Hibbett D.S."/>
            <person name="Martin F."/>
            <person name="Nordberg H.P."/>
            <person name="Cantor M.N."/>
            <person name="Hua S.X."/>
        </authorList>
    </citation>
    <scope>NUCLEOTIDE SEQUENCE [LARGE SCALE GENOMIC DNA]</scope>
    <source>
        <strain evidence="2 3">Ve08.2h10</strain>
    </source>
</reference>
<keyword evidence="3" id="KW-1185">Reference proteome</keyword>
<reference evidence="3" key="2">
    <citation type="submission" date="2015-01" db="EMBL/GenBank/DDBJ databases">
        <title>Evolutionary Origins and Diversification of the Mycorrhizal Mutualists.</title>
        <authorList>
            <consortium name="DOE Joint Genome Institute"/>
            <consortium name="Mycorrhizal Genomics Consortium"/>
            <person name="Kohler A."/>
            <person name="Kuo A."/>
            <person name="Nagy L.G."/>
            <person name="Floudas D."/>
            <person name="Copeland A."/>
            <person name="Barry K.W."/>
            <person name="Cichocki N."/>
            <person name="Veneault-Fourrey C."/>
            <person name="LaButti K."/>
            <person name="Lindquist E.A."/>
            <person name="Lipzen A."/>
            <person name="Lundell T."/>
            <person name="Morin E."/>
            <person name="Murat C."/>
            <person name="Riley R."/>
            <person name="Ohm R."/>
            <person name="Sun H."/>
            <person name="Tunlid A."/>
            <person name="Henrissat B."/>
            <person name="Grigoriev I.V."/>
            <person name="Hibbett D.S."/>
            <person name="Martin F."/>
        </authorList>
    </citation>
    <scope>NUCLEOTIDE SEQUENCE [LARGE SCALE GENOMIC DNA]</scope>
    <source>
        <strain evidence="3">Ve08.2h10</strain>
    </source>
</reference>
<evidence type="ECO:0000256" key="1">
    <source>
        <dbReference type="SAM" id="Phobius"/>
    </source>
</evidence>
<keyword evidence="1" id="KW-0472">Membrane</keyword>
<feature type="transmembrane region" description="Helical" evidence="1">
    <location>
        <begin position="12"/>
        <end position="30"/>
    </location>
</feature>
<feature type="non-terminal residue" evidence="2">
    <location>
        <position position="1"/>
    </location>
</feature>
<dbReference type="AlphaFoldDB" id="A0A0D0D3F0"/>
<keyword evidence="1" id="KW-0812">Transmembrane</keyword>
<feature type="non-terminal residue" evidence="2">
    <location>
        <position position="71"/>
    </location>
</feature>
<dbReference type="OrthoDB" id="198652at2759"/>
<name>A0A0D0D3F0_9AGAM</name>
<organism evidence="2 3">
    <name type="scientific">Paxillus rubicundulus Ve08.2h10</name>
    <dbReference type="NCBI Taxonomy" id="930991"/>
    <lineage>
        <taxon>Eukaryota</taxon>
        <taxon>Fungi</taxon>
        <taxon>Dikarya</taxon>
        <taxon>Basidiomycota</taxon>
        <taxon>Agaricomycotina</taxon>
        <taxon>Agaricomycetes</taxon>
        <taxon>Agaricomycetidae</taxon>
        <taxon>Boletales</taxon>
        <taxon>Paxilineae</taxon>
        <taxon>Paxillaceae</taxon>
        <taxon>Paxillus</taxon>
    </lineage>
</organism>